<keyword evidence="3" id="KW-1185">Reference proteome</keyword>
<dbReference type="InterPro" id="IPR051531">
    <property type="entry name" value="N-acetyltransferase"/>
</dbReference>
<gene>
    <name evidence="2" type="ORF">GXN76_10630</name>
</gene>
<dbReference type="AlphaFoldDB" id="A0A7D3XJJ5"/>
<dbReference type="PANTHER" id="PTHR43792">
    <property type="entry name" value="GNAT FAMILY, PUTATIVE (AFU_ORTHOLOGUE AFUA_3G00765)-RELATED-RELATED"/>
    <property type="match status" value="1"/>
</dbReference>
<feature type="domain" description="N-acetyltransferase" evidence="1">
    <location>
        <begin position="14"/>
        <end position="163"/>
    </location>
</feature>
<protein>
    <submittedName>
        <fullName evidence="2">GNAT family N-acetyltransferase</fullName>
    </submittedName>
</protein>
<dbReference type="InterPro" id="IPR016181">
    <property type="entry name" value="Acyl_CoA_acyltransferase"/>
</dbReference>
<dbReference type="PROSITE" id="PS51186">
    <property type="entry name" value="GNAT"/>
    <property type="match status" value="1"/>
</dbReference>
<dbReference type="CDD" id="cd04301">
    <property type="entry name" value="NAT_SF"/>
    <property type="match status" value="1"/>
</dbReference>
<dbReference type="EMBL" id="CP048104">
    <property type="protein sequence ID" value="QKG84879.1"/>
    <property type="molecule type" value="Genomic_DNA"/>
</dbReference>
<dbReference type="RefSeq" id="WP_173222998.1">
    <property type="nucleotide sequence ID" value="NZ_CP048104.1"/>
</dbReference>
<evidence type="ECO:0000259" key="1">
    <source>
        <dbReference type="PROSITE" id="PS51186"/>
    </source>
</evidence>
<evidence type="ECO:0000313" key="3">
    <source>
        <dbReference type="Proteomes" id="UP000503088"/>
    </source>
</evidence>
<dbReference type="GO" id="GO:0016747">
    <property type="term" value="F:acyltransferase activity, transferring groups other than amino-acyl groups"/>
    <property type="evidence" value="ECO:0007669"/>
    <property type="project" value="InterPro"/>
</dbReference>
<dbReference type="SUPFAM" id="SSF55729">
    <property type="entry name" value="Acyl-CoA N-acyltransferases (Nat)"/>
    <property type="match status" value="1"/>
</dbReference>
<dbReference type="PANTHER" id="PTHR43792:SF13">
    <property type="entry name" value="ACETYLTRANSFERASE"/>
    <property type="match status" value="1"/>
</dbReference>
<name>A0A7D3XJJ5_9BACL</name>
<dbReference type="Gene3D" id="3.40.630.30">
    <property type="match status" value="1"/>
</dbReference>
<proteinExistence type="predicted"/>
<sequence length="163" mass="18549">MIETKHLFVIPLQLKYAKAATEGRKKLESIFPYHVSTQWPSPECAEILPSIAKTLDHDSAKSLWHRLVIHKGDRKLIGEVGCKGQPDSQGKVEIGYGIVPEYRNRGYASEVTKAWVQWLLQRPEIHKVTATCKKDNPSSARVLEKAGFKKTNHDQDILYWENG</sequence>
<dbReference type="InterPro" id="IPR000182">
    <property type="entry name" value="GNAT_dom"/>
</dbReference>
<evidence type="ECO:0000313" key="2">
    <source>
        <dbReference type="EMBL" id="QKG84879.1"/>
    </source>
</evidence>
<dbReference type="Proteomes" id="UP000503088">
    <property type="component" value="Chromosome"/>
</dbReference>
<keyword evidence="2" id="KW-0808">Transferase</keyword>
<organism evidence="2 3">
    <name type="scientific">Kroppenstedtia pulmonis</name>
    <dbReference type="NCBI Taxonomy" id="1380685"/>
    <lineage>
        <taxon>Bacteria</taxon>
        <taxon>Bacillati</taxon>
        <taxon>Bacillota</taxon>
        <taxon>Bacilli</taxon>
        <taxon>Bacillales</taxon>
        <taxon>Thermoactinomycetaceae</taxon>
        <taxon>Kroppenstedtia</taxon>
    </lineage>
</organism>
<dbReference type="KEGG" id="kpul:GXN76_10630"/>
<dbReference type="Pfam" id="PF13302">
    <property type="entry name" value="Acetyltransf_3"/>
    <property type="match status" value="1"/>
</dbReference>
<reference evidence="2 3" key="1">
    <citation type="submission" date="2020-01" db="EMBL/GenBank/DDBJ databases">
        <authorList>
            <person name="Gulvik C.A."/>
            <person name="Batra D.G."/>
        </authorList>
    </citation>
    <scope>NUCLEOTIDE SEQUENCE [LARGE SCALE GENOMIC DNA]</scope>
    <source>
        <strain evidence="2 3">W9323</strain>
    </source>
</reference>
<accession>A0A7D3XJJ5</accession>